<evidence type="ECO:0000256" key="1">
    <source>
        <dbReference type="SAM" id="MobiDB-lite"/>
    </source>
</evidence>
<feature type="transmembrane region" description="Helical" evidence="2">
    <location>
        <begin position="143"/>
        <end position="168"/>
    </location>
</feature>
<evidence type="ECO:0000256" key="2">
    <source>
        <dbReference type="SAM" id="Phobius"/>
    </source>
</evidence>
<evidence type="ECO:0000259" key="3">
    <source>
        <dbReference type="Pfam" id="PF13828"/>
    </source>
</evidence>
<keyword evidence="5" id="KW-1185">Reference proteome</keyword>
<gene>
    <name evidence="4" type="ORF">GCM10011492_13020</name>
</gene>
<keyword evidence="2" id="KW-0472">Membrane</keyword>
<evidence type="ECO:0000313" key="5">
    <source>
        <dbReference type="Proteomes" id="UP000636793"/>
    </source>
</evidence>
<sequence>MTGHDAGVPRHDQETTAHPAVDPYAQPGQRDKASQEQQYGQPQYGQPPYGYGQQPYPQQGYQRPYGYQQPYGQQPYGGYGMPAAPYSTYQPTPTNGLALASMITSIAGIFVFCGFSGIVAIILGVMGLKRSREIQDIGRGQAIAGIVIGAIQFVLVILVIAGVIIAGLNEPSTGT</sequence>
<dbReference type="RefSeq" id="WP_188836167.1">
    <property type="nucleotide sequence ID" value="NZ_BMHI01000002.1"/>
</dbReference>
<reference evidence="4" key="2">
    <citation type="submission" date="2020-09" db="EMBL/GenBank/DDBJ databases">
        <authorList>
            <person name="Sun Q."/>
            <person name="Zhou Y."/>
        </authorList>
    </citation>
    <scope>NUCLEOTIDE SEQUENCE</scope>
    <source>
        <strain evidence="4">CGMCC 1.15085</strain>
    </source>
</reference>
<feature type="transmembrane region" description="Helical" evidence="2">
    <location>
        <begin position="97"/>
        <end position="123"/>
    </location>
</feature>
<evidence type="ECO:0000313" key="4">
    <source>
        <dbReference type="EMBL" id="GGB24467.1"/>
    </source>
</evidence>
<dbReference type="Proteomes" id="UP000636793">
    <property type="component" value="Unassembled WGS sequence"/>
</dbReference>
<proteinExistence type="predicted"/>
<feature type="domain" description="DUF4190" evidence="3">
    <location>
        <begin position="97"/>
        <end position="158"/>
    </location>
</feature>
<protein>
    <recommendedName>
        <fullName evidence="3">DUF4190 domain-containing protein</fullName>
    </recommendedName>
</protein>
<dbReference type="InterPro" id="IPR025241">
    <property type="entry name" value="DUF4190"/>
</dbReference>
<reference evidence="4" key="1">
    <citation type="journal article" date="2014" name="Int. J. Syst. Evol. Microbiol.">
        <title>Complete genome sequence of Corynebacterium casei LMG S-19264T (=DSM 44701T), isolated from a smear-ripened cheese.</title>
        <authorList>
            <consortium name="US DOE Joint Genome Institute (JGI-PGF)"/>
            <person name="Walter F."/>
            <person name="Albersmeier A."/>
            <person name="Kalinowski J."/>
            <person name="Ruckert C."/>
        </authorList>
    </citation>
    <scope>NUCLEOTIDE SEQUENCE</scope>
    <source>
        <strain evidence="4">CGMCC 1.15085</strain>
    </source>
</reference>
<comment type="caution">
    <text evidence="4">The sequence shown here is derived from an EMBL/GenBank/DDBJ whole genome shotgun (WGS) entry which is preliminary data.</text>
</comment>
<name>A0A916T205_9MICO</name>
<feature type="compositionally biased region" description="Low complexity" evidence="1">
    <location>
        <begin position="37"/>
        <end position="55"/>
    </location>
</feature>
<keyword evidence="2" id="KW-1133">Transmembrane helix</keyword>
<feature type="region of interest" description="Disordered" evidence="1">
    <location>
        <begin position="1"/>
        <end position="55"/>
    </location>
</feature>
<accession>A0A916T205</accession>
<dbReference type="Pfam" id="PF13828">
    <property type="entry name" value="DUF4190"/>
    <property type="match status" value="1"/>
</dbReference>
<keyword evidence="2" id="KW-0812">Transmembrane</keyword>
<dbReference type="EMBL" id="BMHI01000002">
    <property type="protein sequence ID" value="GGB24467.1"/>
    <property type="molecule type" value="Genomic_DNA"/>
</dbReference>
<dbReference type="AlphaFoldDB" id="A0A916T205"/>
<organism evidence="4 5">
    <name type="scientific">Flexivirga endophytica</name>
    <dbReference type="NCBI Taxonomy" id="1849103"/>
    <lineage>
        <taxon>Bacteria</taxon>
        <taxon>Bacillati</taxon>
        <taxon>Actinomycetota</taxon>
        <taxon>Actinomycetes</taxon>
        <taxon>Micrococcales</taxon>
        <taxon>Dermacoccaceae</taxon>
        <taxon>Flexivirga</taxon>
    </lineage>
</organism>